<feature type="compositionally biased region" description="Polar residues" evidence="1">
    <location>
        <begin position="260"/>
        <end position="270"/>
    </location>
</feature>
<dbReference type="AlphaFoldDB" id="A0A226D6X3"/>
<feature type="chain" id="PRO_5012556302" evidence="2">
    <location>
        <begin position="20"/>
        <end position="296"/>
    </location>
</feature>
<evidence type="ECO:0000313" key="3">
    <source>
        <dbReference type="EMBL" id="OXA40893.1"/>
    </source>
</evidence>
<dbReference type="EMBL" id="LNIX01000031">
    <property type="protein sequence ID" value="OXA40893.1"/>
    <property type="molecule type" value="Genomic_DNA"/>
</dbReference>
<proteinExistence type="predicted"/>
<protein>
    <submittedName>
        <fullName evidence="3">Ferredoxin-like protein in nif region</fullName>
    </submittedName>
</protein>
<reference evidence="3 4" key="1">
    <citation type="submission" date="2015-12" db="EMBL/GenBank/DDBJ databases">
        <title>The genome of Folsomia candida.</title>
        <authorList>
            <person name="Faddeeva A."/>
            <person name="Derks M.F."/>
            <person name="Anvar Y."/>
            <person name="Smit S."/>
            <person name="Van Straalen N."/>
            <person name="Roelofs D."/>
        </authorList>
    </citation>
    <scope>NUCLEOTIDE SEQUENCE [LARGE SCALE GENOMIC DNA]</scope>
    <source>
        <strain evidence="3 4">VU population</strain>
        <tissue evidence="3">Whole body</tissue>
    </source>
</reference>
<gene>
    <name evidence="3" type="ORF">Fcan01_24177</name>
</gene>
<organism evidence="3 4">
    <name type="scientific">Folsomia candida</name>
    <name type="common">Springtail</name>
    <dbReference type="NCBI Taxonomy" id="158441"/>
    <lineage>
        <taxon>Eukaryota</taxon>
        <taxon>Metazoa</taxon>
        <taxon>Ecdysozoa</taxon>
        <taxon>Arthropoda</taxon>
        <taxon>Hexapoda</taxon>
        <taxon>Collembola</taxon>
        <taxon>Entomobryomorpha</taxon>
        <taxon>Isotomoidea</taxon>
        <taxon>Isotomidae</taxon>
        <taxon>Proisotominae</taxon>
        <taxon>Folsomia</taxon>
    </lineage>
</organism>
<comment type="caution">
    <text evidence="3">The sequence shown here is derived from an EMBL/GenBank/DDBJ whole genome shotgun (WGS) entry which is preliminary data.</text>
</comment>
<evidence type="ECO:0000256" key="1">
    <source>
        <dbReference type="SAM" id="MobiDB-lite"/>
    </source>
</evidence>
<evidence type="ECO:0000313" key="4">
    <source>
        <dbReference type="Proteomes" id="UP000198287"/>
    </source>
</evidence>
<evidence type="ECO:0000256" key="2">
    <source>
        <dbReference type="SAM" id="SignalP"/>
    </source>
</evidence>
<name>A0A226D6X3_FOLCA</name>
<accession>A0A226D6X3</accession>
<dbReference type="Proteomes" id="UP000198287">
    <property type="component" value="Unassembled WGS sequence"/>
</dbReference>
<feature type="signal peptide" evidence="2">
    <location>
        <begin position="1"/>
        <end position="19"/>
    </location>
</feature>
<keyword evidence="4" id="KW-1185">Reference proteome</keyword>
<keyword evidence="2" id="KW-0732">Signal</keyword>
<feature type="region of interest" description="Disordered" evidence="1">
    <location>
        <begin position="259"/>
        <end position="278"/>
    </location>
</feature>
<sequence length="296" mass="33919">MKFVLMIGAGLLFLSLTNCYVIQQYDKPLNNETNWEATDYAGHNQTELLQTLPIHQRFLHKLNHARSKTRAGQEPEQGKRYNCKGRIPRKLKRRCKGYDTEVLTDKDKKTMRLETVAVAVDDDFNVYVAANLKSKMDNHEKSTRLKTLKQQERKRLEKRGFTDPDEIDRRIQQYGREIESDQLYYTKDHGIQESEYGTIYKTIEETEKAFDNKMDNAKPHAEMKLLKCLETSHKGKSFLTVAPSKGACHLCGGELGKRQVPTNEEGSNTGVPPDRWHAPSVIPTLKAVGYSNTVSQ</sequence>